<keyword evidence="3" id="KW-1185">Reference proteome</keyword>
<feature type="region of interest" description="Disordered" evidence="1">
    <location>
        <begin position="231"/>
        <end position="255"/>
    </location>
</feature>
<gene>
    <name evidence="2" type="ORF">GCM10018980_40080</name>
</gene>
<name>A0A919EX91_9ACTN</name>
<dbReference type="EMBL" id="BNBF01000011">
    <property type="protein sequence ID" value="GHG54985.1"/>
    <property type="molecule type" value="Genomic_DNA"/>
</dbReference>
<proteinExistence type="predicted"/>
<sequence>MYLWCLPKVAAEVKPGTTLDAILNKVVGDAIDATCPGNSGDAMRAAFGFYGEGGVLAARAILNKDMDFWEARRLVDGEYIPRIAAWLCQGAANSFAERLPDVTELETALDDLCMKGLPLTRDRVTLTLVAFLPLAANSSSSTQNAMAADRFLKAQLEVFEIDELRQAAHVLFAHAPGTKGTTLKRRYEVMAEISEGRYGTEHARQKIRPQIITALAWQIYRFKAADLAGENEGAPTNGGGSPEWQAWSTGRTLRP</sequence>
<feature type="compositionally biased region" description="Polar residues" evidence="1">
    <location>
        <begin position="246"/>
        <end position="255"/>
    </location>
</feature>
<dbReference type="Proteomes" id="UP000619355">
    <property type="component" value="Unassembled WGS sequence"/>
</dbReference>
<comment type="caution">
    <text evidence="2">The sequence shown here is derived from an EMBL/GenBank/DDBJ whole genome shotgun (WGS) entry which is preliminary data.</text>
</comment>
<evidence type="ECO:0000313" key="3">
    <source>
        <dbReference type="Proteomes" id="UP000619355"/>
    </source>
</evidence>
<evidence type="ECO:0000313" key="2">
    <source>
        <dbReference type="EMBL" id="GHG54985.1"/>
    </source>
</evidence>
<reference evidence="3" key="1">
    <citation type="journal article" date="2019" name="Int. J. Syst. Evol. Microbiol.">
        <title>The Global Catalogue of Microorganisms (GCM) 10K type strain sequencing project: providing services to taxonomists for standard genome sequencing and annotation.</title>
        <authorList>
            <consortium name="The Broad Institute Genomics Platform"/>
            <consortium name="The Broad Institute Genome Sequencing Center for Infectious Disease"/>
            <person name="Wu L."/>
            <person name="Ma J."/>
        </authorList>
    </citation>
    <scope>NUCLEOTIDE SEQUENCE [LARGE SCALE GENOMIC DNA]</scope>
    <source>
        <strain evidence="3">JCM 4253</strain>
    </source>
</reference>
<protein>
    <submittedName>
        <fullName evidence="2">Uncharacterized protein</fullName>
    </submittedName>
</protein>
<dbReference type="AlphaFoldDB" id="A0A919EX91"/>
<accession>A0A919EX91</accession>
<evidence type="ECO:0000256" key="1">
    <source>
        <dbReference type="SAM" id="MobiDB-lite"/>
    </source>
</evidence>
<organism evidence="2 3">
    <name type="scientific">Streptomyces capoamus</name>
    <dbReference type="NCBI Taxonomy" id="68183"/>
    <lineage>
        <taxon>Bacteria</taxon>
        <taxon>Bacillati</taxon>
        <taxon>Actinomycetota</taxon>
        <taxon>Actinomycetes</taxon>
        <taxon>Kitasatosporales</taxon>
        <taxon>Streptomycetaceae</taxon>
        <taxon>Streptomyces</taxon>
    </lineage>
</organism>